<dbReference type="EnsemblMetazoa" id="G28099.1">
    <property type="protein sequence ID" value="G28099.1:cds"/>
    <property type="gene ID" value="G28099"/>
</dbReference>
<reference evidence="2" key="1">
    <citation type="submission" date="2022-08" db="UniProtKB">
        <authorList>
            <consortium name="EnsemblMetazoa"/>
        </authorList>
    </citation>
    <scope>IDENTIFICATION</scope>
    <source>
        <strain evidence="2">05x7-T-G4-1.051#20</strain>
    </source>
</reference>
<sequence>MAFSLTYSNILGSSLKNIYSGDPATGTITRSVSSDPPPVSKEDQCISPSERFQIRQSQYWSRWNSPLPRAPAYRSLPQSDVSRIVDRLATPINRDAGSKSTAAPTLRTKQSKTSRKFERSTVTSQLPTVSSVIRQKIREGYRSGNPPDIRHSCDRFGTKVSQRYARPRYSLSLESDQPTSPR</sequence>
<evidence type="ECO:0000313" key="2">
    <source>
        <dbReference type="EnsemblMetazoa" id="G28099.2:cds"/>
    </source>
</evidence>
<feature type="compositionally biased region" description="Basic and acidic residues" evidence="1">
    <location>
        <begin position="148"/>
        <end position="157"/>
    </location>
</feature>
<keyword evidence="3" id="KW-1185">Reference proteome</keyword>
<accession>A0A8W8LI00</accession>
<feature type="region of interest" description="Disordered" evidence="1">
    <location>
        <begin position="92"/>
        <end position="127"/>
    </location>
</feature>
<name>A0A8W8LI00_MAGGI</name>
<organism evidence="2 3">
    <name type="scientific">Magallana gigas</name>
    <name type="common">Pacific oyster</name>
    <name type="synonym">Crassostrea gigas</name>
    <dbReference type="NCBI Taxonomy" id="29159"/>
    <lineage>
        <taxon>Eukaryota</taxon>
        <taxon>Metazoa</taxon>
        <taxon>Spiralia</taxon>
        <taxon>Lophotrochozoa</taxon>
        <taxon>Mollusca</taxon>
        <taxon>Bivalvia</taxon>
        <taxon>Autobranchia</taxon>
        <taxon>Pteriomorphia</taxon>
        <taxon>Ostreida</taxon>
        <taxon>Ostreoidea</taxon>
        <taxon>Ostreidae</taxon>
        <taxon>Magallana</taxon>
    </lineage>
</organism>
<feature type="region of interest" description="Disordered" evidence="1">
    <location>
        <begin position="140"/>
        <end position="182"/>
    </location>
</feature>
<evidence type="ECO:0000256" key="1">
    <source>
        <dbReference type="SAM" id="MobiDB-lite"/>
    </source>
</evidence>
<dbReference type="AlphaFoldDB" id="A0A8W8LI00"/>
<proteinExistence type="predicted"/>
<dbReference type="Proteomes" id="UP000005408">
    <property type="component" value="Unassembled WGS sequence"/>
</dbReference>
<dbReference type="EnsemblMetazoa" id="G28099.2">
    <property type="protein sequence ID" value="G28099.2:cds"/>
    <property type="gene ID" value="G28099"/>
</dbReference>
<evidence type="ECO:0000313" key="3">
    <source>
        <dbReference type="Proteomes" id="UP000005408"/>
    </source>
</evidence>
<feature type="compositionally biased region" description="Polar residues" evidence="1">
    <location>
        <begin position="172"/>
        <end position="182"/>
    </location>
</feature>
<protein>
    <submittedName>
        <fullName evidence="2">Uncharacterized protein</fullName>
    </submittedName>
</protein>